<evidence type="ECO:0000256" key="1">
    <source>
        <dbReference type="PROSITE-ProRule" id="PRU00042"/>
    </source>
</evidence>
<dbReference type="PROSITE" id="PS00028">
    <property type="entry name" value="ZINC_FINGER_C2H2_1"/>
    <property type="match status" value="1"/>
</dbReference>
<feature type="domain" description="C2H2-type" evidence="3">
    <location>
        <begin position="306"/>
        <end position="329"/>
    </location>
</feature>
<evidence type="ECO:0000313" key="5">
    <source>
        <dbReference type="Proteomes" id="UP000266272"/>
    </source>
</evidence>
<dbReference type="InterPro" id="IPR013087">
    <property type="entry name" value="Znf_C2H2_type"/>
</dbReference>
<comment type="caution">
    <text evidence="4">The sequence shown here is derived from an EMBL/GenBank/DDBJ whole genome shotgun (WGS) entry which is preliminary data.</text>
</comment>
<organism evidence="4 5">
    <name type="scientific">Trichoderma arundinaceum</name>
    <dbReference type="NCBI Taxonomy" id="490622"/>
    <lineage>
        <taxon>Eukaryota</taxon>
        <taxon>Fungi</taxon>
        <taxon>Dikarya</taxon>
        <taxon>Ascomycota</taxon>
        <taxon>Pezizomycotina</taxon>
        <taxon>Sordariomycetes</taxon>
        <taxon>Hypocreomycetidae</taxon>
        <taxon>Hypocreales</taxon>
        <taxon>Hypocreaceae</taxon>
        <taxon>Trichoderma</taxon>
    </lineage>
</organism>
<dbReference type="PANTHER" id="PTHR23225:SF2">
    <property type="entry name" value="AT09679P-RELATED"/>
    <property type="match status" value="1"/>
</dbReference>
<keyword evidence="1" id="KW-0862">Zinc</keyword>
<reference evidence="4 5" key="1">
    <citation type="journal article" date="2018" name="PLoS Pathog.">
        <title>Evolution of structural diversity of trichothecenes, a family of toxins produced by plant pathogenic and entomopathogenic fungi.</title>
        <authorList>
            <person name="Proctor R.H."/>
            <person name="McCormick S.P."/>
            <person name="Kim H.S."/>
            <person name="Cardoza R.E."/>
            <person name="Stanley A.M."/>
            <person name="Lindo L."/>
            <person name="Kelly A."/>
            <person name="Brown D.W."/>
            <person name="Lee T."/>
            <person name="Vaughan M.M."/>
            <person name="Alexander N.J."/>
            <person name="Busman M."/>
            <person name="Gutierrez S."/>
        </authorList>
    </citation>
    <scope>NUCLEOTIDE SEQUENCE [LARGE SCALE GENOMIC DNA]</scope>
    <source>
        <strain evidence="4 5">IBT 40837</strain>
    </source>
</reference>
<proteinExistence type="predicted"/>
<name>A0A395NBN1_TRIAR</name>
<dbReference type="InterPro" id="IPR039970">
    <property type="entry name" value="TF_Grauzone"/>
</dbReference>
<dbReference type="GO" id="GO:0003700">
    <property type="term" value="F:DNA-binding transcription factor activity"/>
    <property type="evidence" value="ECO:0007669"/>
    <property type="project" value="InterPro"/>
</dbReference>
<dbReference type="Proteomes" id="UP000266272">
    <property type="component" value="Unassembled WGS sequence"/>
</dbReference>
<evidence type="ECO:0000256" key="2">
    <source>
        <dbReference type="SAM" id="MobiDB-lite"/>
    </source>
</evidence>
<keyword evidence="5" id="KW-1185">Reference proteome</keyword>
<feature type="region of interest" description="Disordered" evidence="2">
    <location>
        <begin position="1"/>
        <end position="24"/>
    </location>
</feature>
<sequence length="539" mass="59264">MSANNNNNNNNTNPSSSSSLTSFPTASVENGRRVVYGYDQVSAGYSVTSVSLPTHGRGGHFYEPIDPELVGDSSSSDGSQQYWPAQEVSYFQQAPGEPCLDPSLVPDASSSRIYQAAYGRNSSPFSLEPSPSFPLIENSPSIGSDSAYDMMMDPATPPDAQGSVISLGSPYDSDGSYASNGGEPSEMIYYPGPQDEGIGRATNSAYFGVDMVAVSDHYAFNAIPGSSPLGLIGGTHGGHYPLRTTLPYVGPVRHIKEESPLPDAEAKISAARVPRRRASGKRPSPDHDGPPRIEKKKPRLQATNKKFCHKCKKNFSSRSSLEAHTGLEHPRPYICVFHYAGCTARFDAKNEWKRHVSTKHLGLKYWVCTEGKCADERQSAFQRQAGLPSNGNIFNRKDLYTQHIRRMHFNITGQSTTDYKGADARSDGMVKQMQEEALRVRCKLPTWMPCPVQSCDKEFVGSNAWDERMEHVAQQHFDNAAAGRELPVRFGGLHDNVLTQWAQRPDIRIVKRAETGWELCDPLKGDAEYRMASPDGGEE</sequence>
<dbReference type="Gene3D" id="3.30.160.60">
    <property type="entry name" value="Classic Zinc Finger"/>
    <property type="match status" value="1"/>
</dbReference>
<dbReference type="PANTHER" id="PTHR23225">
    <property type="entry name" value="ZINC FINGER PROTEIN"/>
    <property type="match status" value="1"/>
</dbReference>
<protein>
    <submittedName>
        <fullName evidence="4">Zinc finger, c2h2</fullName>
    </submittedName>
</protein>
<feature type="compositionally biased region" description="Basic and acidic residues" evidence="2">
    <location>
        <begin position="283"/>
        <end position="293"/>
    </location>
</feature>
<dbReference type="GO" id="GO:0008270">
    <property type="term" value="F:zinc ion binding"/>
    <property type="evidence" value="ECO:0007669"/>
    <property type="project" value="UniProtKB-KW"/>
</dbReference>
<gene>
    <name evidence="4" type="ORF">TARUN_9035</name>
</gene>
<dbReference type="AlphaFoldDB" id="A0A395NBN1"/>
<keyword evidence="1" id="KW-0479">Metal-binding</keyword>
<dbReference type="EMBL" id="PXOA01000685">
    <property type="protein sequence ID" value="RFU73217.1"/>
    <property type="molecule type" value="Genomic_DNA"/>
</dbReference>
<dbReference type="OrthoDB" id="5388486at2759"/>
<keyword evidence="1" id="KW-0863">Zinc-finger</keyword>
<evidence type="ECO:0000259" key="3">
    <source>
        <dbReference type="PROSITE" id="PS50157"/>
    </source>
</evidence>
<accession>A0A395NBN1</accession>
<dbReference type="STRING" id="490622.A0A395NBN1"/>
<feature type="region of interest" description="Disordered" evidence="2">
    <location>
        <begin position="260"/>
        <end position="299"/>
    </location>
</feature>
<dbReference type="PROSITE" id="PS50157">
    <property type="entry name" value="ZINC_FINGER_C2H2_2"/>
    <property type="match status" value="1"/>
</dbReference>
<evidence type="ECO:0000313" key="4">
    <source>
        <dbReference type="EMBL" id="RFU73217.1"/>
    </source>
</evidence>